<protein>
    <submittedName>
        <fullName evidence="1">Uncharacterized protein</fullName>
    </submittedName>
</protein>
<sequence>MAHWPPYVACGKCGEGNGKKTVKLKDQKSTNAFGSCKRCGHKAQIIYDHEGNIFDLNAGVKLIMFRYQNGNGNGHEKRKAVKPPSIEAQKLLNRLVYA</sequence>
<dbReference type="Proteomes" id="UP000178515">
    <property type="component" value="Unassembled WGS sequence"/>
</dbReference>
<organism evidence="1 2">
    <name type="scientific">Candidatus Colwellbacteria bacterium RIFCSPHIGHO2_12_FULL_44_17</name>
    <dbReference type="NCBI Taxonomy" id="1797689"/>
    <lineage>
        <taxon>Bacteria</taxon>
        <taxon>Candidatus Colwelliibacteriota</taxon>
    </lineage>
</organism>
<reference evidence="1 2" key="1">
    <citation type="journal article" date="2016" name="Nat. Commun.">
        <title>Thousands of microbial genomes shed light on interconnected biogeochemical processes in an aquifer system.</title>
        <authorList>
            <person name="Anantharaman K."/>
            <person name="Brown C.T."/>
            <person name="Hug L.A."/>
            <person name="Sharon I."/>
            <person name="Castelle C.J."/>
            <person name="Probst A.J."/>
            <person name="Thomas B.C."/>
            <person name="Singh A."/>
            <person name="Wilkins M.J."/>
            <person name="Karaoz U."/>
            <person name="Brodie E.L."/>
            <person name="Williams K.H."/>
            <person name="Hubbard S.S."/>
            <person name="Banfield J.F."/>
        </authorList>
    </citation>
    <scope>NUCLEOTIDE SEQUENCE [LARGE SCALE GENOMIC DNA]</scope>
</reference>
<evidence type="ECO:0000313" key="1">
    <source>
        <dbReference type="EMBL" id="OGY59700.1"/>
    </source>
</evidence>
<name>A0A1G1Z740_9BACT</name>
<gene>
    <name evidence="1" type="ORF">A3F24_02270</name>
</gene>
<comment type="caution">
    <text evidence="1">The sequence shown here is derived from an EMBL/GenBank/DDBJ whole genome shotgun (WGS) entry which is preliminary data.</text>
</comment>
<dbReference type="AlphaFoldDB" id="A0A1G1Z740"/>
<accession>A0A1G1Z740</accession>
<proteinExistence type="predicted"/>
<evidence type="ECO:0000313" key="2">
    <source>
        <dbReference type="Proteomes" id="UP000178515"/>
    </source>
</evidence>
<dbReference type="EMBL" id="MHIX01000011">
    <property type="protein sequence ID" value="OGY59700.1"/>
    <property type="molecule type" value="Genomic_DNA"/>
</dbReference>